<keyword evidence="5" id="KW-1185">Reference proteome</keyword>
<dbReference type="GO" id="GO:0006516">
    <property type="term" value="P:glycoprotein catabolic process"/>
    <property type="evidence" value="ECO:0007669"/>
    <property type="project" value="TreeGrafter"/>
</dbReference>
<dbReference type="InterPro" id="IPR008928">
    <property type="entry name" value="6-hairpin_glycosidase_sf"/>
</dbReference>
<dbReference type="Gene3D" id="2.70.98.10">
    <property type="match status" value="1"/>
</dbReference>
<feature type="domain" description="Glycosyl hydrolase family 92 N-terminal" evidence="3">
    <location>
        <begin position="188"/>
        <end position="472"/>
    </location>
</feature>
<dbReference type="GO" id="GO:0005829">
    <property type="term" value="C:cytosol"/>
    <property type="evidence" value="ECO:0007669"/>
    <property type="project" value="TreeGrafter"/>
</dbReference>
<dbReference type="InterPro" id="IPR014718">
    <property type="entry name" value="GH-type_carb-bd"/>
</dbReference>
<evidence type="ECO:0000313" key="5">
    <source>
        <dbReference type="Proteomes" id="UP000658997"/>
    </source>
</evidence>
<feature type="domain" description="Glycosyl hydrolase family 92" evidence="2">
    <location>
        <begin position="479"/>
        <end position="984"/>
    </location>
</feature>
<dbReference type="GO" id="GO:0005975">
    <property type="term" value="P:carbohydrate metabolic process"/>
    <property type="evidence" value="ECO:0007669"/>
    <property type="project" value="InterPro"/>
</dbReference>
<dbReference type="Proteomes" id="UP000658997">
    <property type="component" value="Unassembled WGS sequence"/>
</dbReference>
<dbReference type="Gene3D" id="1.20.1050.60">
    <property type="entry name" value="alpha-1,2-mannosidase"/>
    <property type="match status" value="1"/>
</dbReference>
<dbReference type="NCBIfam" id="TIGR01180">
    <property type="entry name" value="aman2_put"/>
    <property type="match status" value="1"/>
</dbReference>
<dbReference type="PANTHER" id="PTHR12143">
    <property type="entry name" value="PEPTIDE N-GLYCANASE PNGASE -RELATED"/>
    <property type="match status" value="1"/>
</dbReference>
<dbReference type="GO" id="GO:0000224">
    <property type="term" value="F:peptide-N4-(N-acetyl-beta-glucosaminyl)asparagine amidase activity"/>
    <property type="evidence" value="ECO:0007669"/>
    <property type="project" value="TreeGrafter"/>
</dbReference>
<dbReference type="GO" id="GO:0030246">
    <property type="term" value="F:carbohydrate binding"/>
    <property type="evidence" value="ECO:0007669"/>
    <property type="project" value="InterPro"/>
</dbReference>
<name>A0A8H8QJD3_9BASI</name>
<dbReference type="Pfam" id="PF17678">
    <property type="entry name" value="Glyco_hydro_92N"/>
    <property type="match status" value="1"/>
</dbReference>
<dbReference type="SUPFAM" id="SSF48208">
    <property type="entry name" value="Six-hairpin glycosidases"/>
    <property type="match status" value="1"/>
</dbReference>
<feature type="region of interest" description="Disordered" evidence="1">
    <location>
        <begin position="323"/>
        <end position="348"/>
    </location>
</feature>
<evidence type="ECO:0000259" key="3">
    <source>
        <dbReference type="Pfam" id="PF17678"/>
    </source>
</evidence>
<evidence type="ECO:0000256" key="1">
    <source>
        <dbReference type="SAM" id="MobiDB-lite"/>
    </source>
</evidence>
<dbReference type="FunFam" id="3.30.2080.10:FF:000001">
    <property type="entry name" value="Alpha-1,2-mannosidase subfamily"/>
    <property type="match status" value="1"/>
</dbReference>
<dbReference type="InterPro" id="IPR005887">
    <property type="entry name" value="GH92_a_mannosidase_put"/>
</dbReference>
<dbReference type="FunFam" id="1.20.1050.60:FF:000001">
    <property type="entry name" value="Putative alpha-1,2-mannosidase"/>
    <property type="match status" value="1"/>
</dbReference>
<sequence length="1001" mass="112187">MAMILWLRSAQQQLQLRGHKKGLRAVDEHVRNAGLPTTGTSSGEMKTEASSPAIKIRQLIRNGLDRSTESSQNKEMRGRCCSLERILIDLGDLSAQSRGTLMAWQFSEPPADGTSSVRFLVPPTFPLTLILGHMCGGCSEVLPRAGLPSAEAAIPDCYPFFPEQDGSSRSVSAVEAARYRNRLGTLKWVDPRIGTNGPDPSEYGGMVPSVALPFAGVRTVPMTRENLVSGCAYHDNDTFNIGFIASRQPAIWMGDYGFVTIFAGQGDVKLAKHERGHSFERSEEFVSPFKYAVRMGNSSTKGHIFAELAGKSRAAIVQYTFDSPSNDTTQEHETSSRSSHVGLLSTPDSNISSKAPYVGIQASREQWRGAVHINTEKGEVSGYNTERMDYRLGPHEASGFRGYFVYRFEYQRSSTTQDEWISGFASSGTAHTNATGIAMHPDERARWNELGVYAFVRFPQDTIKVRVRLGMSLISEEQTRYNLDVEMHNGTSVEVVVDELIDAWRTKTDRIQVEGGSEQQKRILYTGMFHASHYPAEHAEPIPHSDDGVDGIKTPPATLHHDKEDKHKYHYYSGYTDSVQKVKEGLQRYQSWSIWDIYRAQWNLLILFEPRRVVDMVRSLLDIYDQSGFLPMWSTLAETNIMISTHADSLIAEAAVKGVQGFDLQKAWKAVYKDGTVPPERDDELRYEDREEYTPLEVRAGLTFYNHSGYVPLDGWSESTSRTLDYAYDDHAIAILADLLEKEEEAAFFHSRSKNYRHVFNHEQGLMAARLKNGSFIVQPLPDPRGRQQGFTEGNMFDYSFDVVQDISGLAELVGGRDKLVALLDRHFSEGHNDQSNEPSHHIPYLYSLLGEASKTQKLVRDISYEGFSDQPDGYAGNEDCGQQSAWYIFSSMGFYPVNPVSGEYVVSSPFFEAINIDIPPRMNHGGDGQAREGKPTRLRIEAPGANDQRVYVSNLFVNGQAIDQPKLNWTDLLSGGTWKFDLSDRPQVWGNDKSLRPLRA</sequence>
<dbReference type="InterPro" id="IPR050883">
    <property type="entry name" value="PNGase"/>
</dbReference>
<evidence type="ECO:0000313" key="4">
    <source>
        <dbReference type="EMBL" id="SYW77009.1"/>
    </source>
</evidence>
<accession>A0A8H8QJD3</accession>
<dbReference type="InterPro" id="IPR012939">
    <property type="entry name" value="Glyco_hydro_92"/>
</dbReference>
<proteinExistence type="predicted"/>
<dbReference type="InterPro" id="IPR041371">
    <property type="entry name" value="GH92_N"/>
</dbReference>
<comment type="caution">
    <text evidence="4">The sequence shown here is derived from an EMBL/GenBank/DDBJ whole genome shotgun (WGS) entry which is preliminary data.</text>
</comment>
<reference evidence="4" key="1">
    <citation type="submission" date="2018-08" db="EMBL/GenBank/DDBJ databases">
        <authorList>
            <person name="Guldener U."/>
        </authorList>
    </citation>
    <scope>NUCLEOTIDE SEQUENCE</scope>
    <source>
        <strain evidence="4">UB2</strain>
    </source>
</reference>
<dbReference type="PANTHER" id="PTHR12143:SF43">
    <property type="entry name" value="PUTATIVE-RELATED"/>
    <property type="match status" value="1"/>
</dbReference>
<dbReference type="Gene3D" id="1.20.1610.10">
    <property type="entry name" value="alpha-1,2-mannosidases domains"/>
    <property type="match status" value="1"/>
</dbReference>
<dbReference type="EMBL" id="ULHB01000022">
    <property type="protein sequence ID" value="SYW77009.1"/>
    <property type="molecule type" value="Genomic_DNA"/>
</dbReference>
<evidence type="ECO:0000259" key="2">
    <source>
        <dbReference type="Pfam" id="PF07971"/>
    </source>
</evidence>
<organism evidence="4 5">
    <name type="scientific">Ustilago bromivora</name>
    <dbReference type="NCBI Taxonomy" id="307758"/>
    <lineage>
        <taxon>Eukaryota</taxon>
        <taxon>Fungi</taxon>
        <taxon>Dikarya</taxon>
        <taxon>Basidiomycota</taxon>
        <taxon>Ustilaginomycotina</taxon>
        <taxon>Ustilaginomycetes</taxon>
        <taxon>Ustilaginales</taxon>
        <taxon>Ustilaginaceae</taxon>
        <taxon>Ustilago</taxon>
    </lineage>
</organism>
<dbReference type="Gene3D" id="3.30.2080.10">
    <property type="entry name" value="GH92 mannosidase domain"/>
    <property type="match status" value="1"/>
</dbReference>
<evidence type="ECO:0008006" key="6">
    <source>
        <dbReference type="Google" id="ProtNLM"/>
    </source>
</evidence>
<protein>
    <recommendedName>
        <fullName evidence="6">Alpha-1,2-mannosidase</fullName>
    </recommendedName>
</protein>
<dbReference type="AlphaFoldDB" id="A0A8H8QJD3"/>
<dbReference type="GO" id="GO:0005634">
    <property type="term" value="C:nucleus"/>
    <property type="evidence" value="ECO:0007669"/>
    <property type="project" value="TreeGrafter"/>
</dbReference>
<dbReference type="Pfam" id="PF07971">
    <property type="entry name" value="Glyco_hydro_92"/>
    <property type="match status" value="1"/>
</dbReference>
<gene>
    <name evidence="4" type="ORF">UBRO2_01632</name>
</gene>